<reference evidence="2 3" key="1">
    <citation type="journal article" date="2019" name="Emerg. Microbes Infect.">
        <title>Comprehensive subspecies identification of 175 nontuberculous mycobacteria species based on 7547 genomic profiles.</title>
        <authorList>
            <person name="Matsumoto Y."/>
            <person name="Kinjo T."/>
            <person name="Motooka D."/>
            <person name="Nabeya D."/>
            <person name="Jung N."/>
            <person name="Uechi K."/>
            <person name="Horii T."/>
            <person name="Iida T."/>
            <person name="Fujita J."/>
            <person name="Nakamura S."/>
        </authorList>
    </citation>
    <scope>NUCLEOTIDE SEQUENCE [LARGE SCALE GENOMIC DNA]</scope>
    <source>
        <strain evidence="2 3">JCM 30725</strain>
    </source>
</reference>
<protein>
    <submittedName>
        <fullName evidence="2">Uncharacterized protein</fullName>
    </submittedName>
</protein>
<dbReference type="AlphaFoldDB" id="A0A7I9YXH9"/>
<gene>
    <name evidence="2" type="ORF">MBOU_53240</name>
</gene>
<name>A0A7I9YXH9_MYCBU</name>
<evidence type="ECO:0000313" key="2">
    <source>
        <dbReference type="EMBL" id="GFG93282.1"/>
    </source>
</evidence>
<dbReference type="Proteomes" id="UP000465360">
    <property type="component" value="Unassembled WGS sequence"/>
</dbReference>
<evidence type="ECO:0000313" key="3">
    <source>
        <dbReference type="Proteomes" id="UP000465360"/>
    </source>
</evidence>
<dbReference type="EMBL" id="BLKZ01000002">
    <property type="protein sequence ID" value="GFG93282.1"/>
    <property type="molecule type" value="Genomic_DNA"/>
</dbReference>
<accession>A0A7I9YXH9</accession>
<organism evidence="2 3">
    <name type="scientific">Mycobacterium bourgelatii</name>
    <dbReference type="NCBI Taxonomy" id="1273442"/>
    <lineage>
        <taxon>Bacteria</taxon>
        <taxon>Bacillati</taxon>
        <taxon>Actinomycetota</taxon>
        <taxon>Actinomycetes</taxon>
        <taxon>Mycobacteriales</taxon>
        <taxon>Mycobacteriaceae</taxon>
        <taxon>Mycobacterium</taxon>
    </lineage>
</organism>
<proteinExistence type="predicted"/>
<comment type="caution">
    <text evidence="2">The sequence shown here is derived from an EMBL/GenBank/DDBJ whole genome shotgun (WGS) entry which is preliminary data.</text>
</comment>
<sequence>MLLVWAKADEFSVLDGRDHAAQRFADPAERRLLLGCHRYHVTVRPTVEVHTDSRDGCSAIAKNRHAARVVCARYRCDMPESARDRAGAGDRAAELNEQIAEGHEWAEKAKPGRGGEQHNDAAVEHRRTAGEGRSKAEAARGEEGGSD</sequence>
<feature type="region of interest" description="Disordered" evidence="1">
    <location>
        <begin position="81"/>
        <end position="147"/>
    </location>
</feature>
<keyword evidence="3" id="KW-1185">Reference proteome</keyword>
<evidence type="ECO:0000256" key="1">
    <source>
        <dbReference type="SAM" id="MobiDB-lite"/>
    </source>
</evidence>